<evidence type="ECO:0000313" key="1">
    <source>
        <dbReference type="EMBL" id="KAB8071359.1"/>
    </source>
</evidence>
<name>A0A5N5WSR7_9EURO</name>
<gene>
    <name evidence="1" type="ORF">BDV29DRAFT_179284</name>
</gene>
<proteinExistence type="predicted"/>
<keyword evidence="2" id="KW-1185">Reference proteome</keyword>
<evidence type="ECO:0000313" key="2">
    <source>
        <dbReference type="Proteomes" id="UP000326565"/>
    </source>
</evidence>
<dbReference type="Proteomes" id="UP000326565">
    <property type="component" value="Unassembled WGS sequence"/>
</dbReference>
<reference evidence="1 2" key="1">
    <citation type="submission" date="2019-04" db="EMBL/GenBank/DDBJ databases">
        <title>Friends and foes A comparative genomics study of 23 Aspergillus species from section Flavi.</title>
        <authorList>
            <consortium name="DOE Joint Genome Institute"/>
            <person name="Kjaerbolling I."/>
            <person name="Vesth T."/>
            <person name="Frisvad J.C."/>
            <person name="Nybo J.L."/>
            <person name="Theobald S."/>
            <person name="Kildgaard S."/>
            <person name="Isbrandt T."/>
            <person name="Kuo A."/>
            <person name="Sato A."/>
            <person name="Lyhne E.K."/>
            <person name="Kogle M.E."/>
            <person name="Wiebenga A."/>
            <person name="Kun R.S."/>
            <person name="Lubbers R.J."/>
            <person name="Makela M.R."/>
            <person name="Barry K."/>
            <person name="Chovatia M."/>
            <person name="Clum A."/>
            <person name="Daum C."/>
            <person name="Haridas S."/>
            <person name="He G."/>
            <person name="LaButti K."/>
            <person name="Lipzen A."/>
            <person name="Mondo S."/>
            <person name="Riley R."/>
            <person name="Salamov A."/>
            <person name="Simmons B.A."/>
            <person name="Magnuson J.K."/>
            <person name="Henrissat B."/>
            <person name="Mortensen U.H."/>
            <person name="Larsen T.O."/>
            <person name="Devries R.P."/>
            <person name="Grigoriev I.V."/>
            <person name="Machida M."/>
            <person name="Baker S.E."/>
            <person name="Andersen M.R."/>
        </authorList>
    </citation>
    <scope>NUCLEOTIDE SEQUENCE [LARGE SCALE GENOMIC DNA]</scope>
    <source>
        <strain evidence="1 2">CBS 151.66</strain>
    </source>
</reference>
<dbReference type="AlphaFoldDB" id="A0A5N5WSR7"/>
<accession>A0A5N5WSR7</accession>
<dbReference type="EMBL" id="ML732274">
    <property type="protein sequence ID" value="KAB8071359.1"/>
    <property type="molecule type" value="Genomic_DNA"/>
</dbReference>
<sequence length="80" mass="8898">MPGLYGPNSSIAALIVPIFTELWCTGGLKTTGCLESRCTNRFQKIFSLFDNPINLKPVWSTEHYNVLLSKKIPRSLAKGN</sequence>
<organism evidence="1 2">
    <name type="scientific">Aspergillus leporis</name>
    <dbReference type="NCBI Taxonomy" id="41062"/>
    <lineage>
        <taxon>Eukaryota</taxon>
        <taxon>Fungi</taxon>
        <taxon>Dikarya</taxon>
        <taxon>Ascomycota</taxon>
        <taxon>Pezizomycotina</taxon>
        <taxon>Eurotiomycetes</taxon>
        <taxon>Eurotiomycetidae</taxon>
        <taxon>Eurotiales</taxon>
        <taxon>Aspergillaceae</taxon>
        <taxon>Aspergillus</taxon>
        <taxon>Aspergillus subgen. Circumdati</taxon>
    </lineage>
</organism>
<protein>
    <submittedName>
        <fullName evidence="1">Uncharacterized protein</fullName>
    </submittedName>
</protein>